<evidence type="ECO:0000256" key="4">
    <source>
        <dbReference type="ARBA" id="ARBA00022853"/>
    </source>
</evidence>
<dbReference type="InterPro" id="IPR036322">
    <property type="entry name" value="WD40_repeat_dom_sf"/>
</dbReference>
<feature type="region of interest" description="Disordered" evidence="7">
    <location>
        <begin position="1"/>
        <end position="23"/>
    </location>
</feature>
<keyword evidence="3" id="KW-0677">Repeat</keyword>
<evidence type="ECO:0000256" key="5">
    <source>
        <dbReference type="ARBA" id="ARBA00023242"/>
    </source>
</evidence>
<dbReference type="PANTHER" id="PTHR22850">
    <property type="entry name" value="WD40 REPEAT FAMILY"/>
    <property type="match status" value="1"/>
</dbReference>
<evidence type="ECO:0000256" key="3">
    <source>
        <dbReference type="ARBA" id="ARBA00022737"/>
    </source>
</evidence>
<accession>A0ABQ7JAY4</accession>
<evidence type="ECO:0000256" key="1">
    <source>
        <dbReference type="ARBA" id="ARBA00004123"/>
    </source>
</evidence>
<feature type="repeat" description="WD" evidence="6">
    <location>
        <begin position="322"/>
        <end position="344"/>
    </location>
</feature>
<dbReference type="InterPro" id="IPR022052">
    <property type="entry name" value="Histone-bd_RBBP4-like_N"/>
</dbReference>
<organism evidence="9 10">
    <name type="scientific">Cardiosporidium cionae</name>
    <dbReference type="NCBI Taxonomy" id="476202"/>
    <lineage>
        <taxon>Eukaryota</taxon>
        <taxon>Sar</taxon>
        <taxon>Alveolata</taxon>
        <taxon>Apicomplexa</taxon>
        <taxon>Aconoidasida</taxon>
        <taxon>Nephromycida</taxon>
        <taxon>Cardiosporidium</taxon>
    </lineage>
</organism>
<comment type="caution">
    <text evidence="9">The sequence shown here is derived from an EMBL/GenBank/DDBJ whole genome shotgun (WGS) entry which is preliminary data.</text>
</comment>
<dbReference type="PRINTS" id="PR00320">
    <property type="entry name" value="GPROTEINBRPT"/>
</dbReference>
<dbReference type="Gene3D" id="2.130.10.10">
    <property type="entry name" value="YVTN repeat-like/Quinoprotein amine dehydrogenase"/>
    <property type="match status" value="1"/>
</dbReference>
<feature type="repeat" description="WD" evidence="6">
    <location>
        <begin position="353"/>
        <end position="395"/>
    </location>
</feature>
<keyword evidence="5" id="KW-0539">Nucleus</keyword>
<keyword evidence="10" id="KW-1185">Reference proteome</keyword>
<dbReference type="InterPro" id="IPR001680">
    <property type="entry name" value="WD40_rpt"/>
</dbReference>
<evidence type="ECO:0000256" key="7">
    <source>
        <dbReference type="SAM" id="MobiDB-lite"/>
    </source>
</evidence>
<proteinExistence type="predicted"/>
<keyword evidence="4" id="KW-0156">Chromatin regulator</keyword>
<dbReference type="SUPFAM" id="SSF50978">
    <property type="entry name" value="WD40 repeat-like"/>
    <property type="match status" value="1"/>
</dbReference>
<comment type="subcellular location">
    <subcellularLocation>
        <location evidence="1">Nucleus</location>
    </subcellularLocation>
</comment>
<name>A0ABQ7JAY4_9APIC</name>
<evidence type="ECO:0000256" key="6">
    <source>
        <dbReference type="PROSITE-ProRule" id="PRU00221"/>
    </source>
</evidence>
<feature type="repeat" description="WD" evidence="6">
    <location>
        <begin position="203"/>
        <end position="245"/>
    </location>
</feature>
<dbReference type="SMART" id="SM00320">
    <property type="entry name" value="WD40"/>
    <property type="match status" value="6"/>
</dbReference>
<feature type="compositionally biased region" description="Low complexity" evidence="7">
    <location>
        <begin position="7"/>
        <end position="23"/>
    </location>
</feature>
<sequence length="471" mass="53331">MDEKSSVSDSSLPQSSPSDPSISEEFHNWSVNASLLYDSVVSYHLEWPSLTVQCLPAGAFPDGLPKQKSLKRNKKYVEDEEEDENIMYQYVLIGTHTSEGEPNYLQMMRMSLPSSTDVVTEKIFSERKDYYGFSFGNENCRKFDIEARYSHEGEINRARYLPQDYRKIATKSISGDVLLYSINERTLSESIEEGYVLGEDLRLTGHTKEGFGLAWNPLASGRLASTATDGFLCVWDIQMSQDSKYMKPLMKIESHSSSANDVAWSEEKENLLFTCGDDGKIKMWDLRLKNRFQDFLLHFPRGIDKLSFIPASSLPINTISPFPKNGHIVASGGEDTTIKLWDIRQLSHFLQNLESHEKPVQSLLFSNSLDGFIISSSLDRFVNIWDIHRSGMEQSEEDQKIGPPELIFSHGGHCAPLSDIAWNPSGPLELCITSVSEDNILQCWQPNTALLRSDEESMQDEKEETSSEDVE</sequence>
<dbReference type="PROSITE" id="PS50082">
    <property type="entry name" value="WD_REPEATS_2"/>
    <property type="match status" value="4"/>
</dbReference>
<gene>
    <name evidence="9" type="ORF">IE077_002419</name>
</gene>
<dbReference type="Pfam" id="PF12265">
    <property type="entry name" value="CAF1C_H4-bd"/>
    <property type="match status" value="1"/>
</dbReference>
<dbReference type="PROSITE" id="PS50294">
    <property type="entry name" value="WD_REPEATS_REGION"/>
    <property type="match status" value="2"/>
</dbReference>
<reference evidence="9 10" key="1">
    <citation type="journal article" date="2020" name="bioRxiv">
        <title>Metabolic contributions of an alphaproteobacterial endosymbiont in the apicomplexan Cardiosporidium cionae.</title>
        <authorList>
            <person name="Hunter E.S."/>
            <person name="Paight C.J."/>
            <person name="Lane C.E."/>
        </authorList>
    </citation>
    <scope>NUCLEOTIDE SEQUENCE [LARGE SCALE GENOMIC DNA]</scope>
    <source>
        <strain evidence="9">ESH_2018</strain>
    </source>
</reference>
<dbReference type="Proteomes" id="UP000823046">
    <property type="component" value="Unassembled WGS sequence"/>
</dbReference>
<dbReference type="InterPro" id="IPR015943">
    <property type="entry name" value="WD40/YVTN_repeat-like_dom_sf"/>
</dbReference>
<evidence type="ECO:0000259" key="8">
    <source>
        <dbReference type="Pfam" id="PF12265"/>
    </source>
</evidence>
<protein>
    <submittedName>
        <fullName evidence="9">RbAp48</fullName>
    </submittedName>
</protein>
<dbReference type="InterPro" id="IPR019775">
    <property type="entry name" value="WD40_repeat_CS"/>
</dbReference>
<feature type="region of interest" description="Disordered" evidence="7">
    <location>
        <begin position="452"/>
        <end position="471"/>
    </location>
</feature>
<dbReference type="Pfam" id="PF00400">
    <property type="entry name" value="WD40"/>
    <property type="match status" value="4"/>
</dbReference>
<evidence type="ECO:0000313" key="9">
    <source>
        <dbReference type="EMBL" id="KAF8821152.1"/>
    </source>
</evidence>
<feature type="repeat" description="WD" evidence="6">
    <location>
        <begin position="252"/>
        <end position="294"/>
    </location>
</feature>
<feature type="domain" description="Histone-binding protein RBBP4-like N-terminal" evidence="8">
    <location>
        <begin position="24"/>
        <end position="114"/>
    </location>
</feature>
<evidence type="ECO:0000313" key="10">
    <source>
        <dbReference type="Proteomes" id="UP000823046"/>
    </source>
</evidence>
<feature type="compositionally biased region" description="Acidic residues" evidence="7">
    <location>
        <begin position="456"/>
        <end position="471"/>
    </location>
</feature>
<dbReference type="PROSITE" id="PS00678">
    <property type="entry name" value="WD_REPEATS_1"/>
    <property type="match status" value="4"/>
</dbReference>
<dbReference type="InterPro" id="IPR020472">
    <property type="entry name" value="WD40_PAC1"/>
</dbReference>
<dbReference type="EMBL" id="JADAQX010000226">
    <property type="protein sequence ID" value="KAF8821152.1"/>
    <property type="molecule type" value="Genomic_DNA"/>
</dbReference>
<keyword evidence="2 6" id="KW-0853">WD repeat</keyword>
<dbReference type="InterPro" id="IPR050459">
    <property type="entry name" value="WD_repeat_RBAP46/RBAP48/MSI1"/>
</dbReference>
<evidence type="ECO:0000256" key="2">
    <source>
        <dbReference type="ARBA" id="ARBA00022574"/>
    </source>
</evidence>